<evidence type="ECO:0000256" key="1">
    <source>
        <dbReference type="SAM" id="SignalP"/>
    </source>
</evidence>
<accession>H8KV94</accession>
<proteinExistence type="predicted"/>
<dbReference type="KEGG" id="scn:Solca_1044"/>
<protein>
    <recommendedName>
        <fullName evidence="4">Esterase</fullName>
    </recommendedName>
</protein>
<name>H8KV94_SOLCM</name>
<dbReference type="EMBL" id="CP003349">
    <property type="protein sequence ID" value="AFD06152.1"/>
    <property type="molecule type" value="Genomic_DNA"/>
</dbReference>
<dbReference type="eggNOG" id="ENOG502ZANT">
    <property type="taxonomic scope" value="Bacteria"/>
</dbReference>
<reference evidence="2" key="1">
    <citation type="submission" date="2012-02" db="EMBL/GenBank/DDBJ databases">
        <title>The complete genome of Solitalea canadensis DSM 3403.</title>
        <authorList>
            <consortium name="US DOE Joint Genome Institute (JGI-PGF)"/>
            <person name="Lucas S."/>
            <person name="Copeland A."/>
            <person name="Lapidus A."/>
            <person name="Glavina del Rio T."/>
            <person name="Dalin E."/>
            <person name="Tice H."/>
            <person name="Bruce D."/>
            <person name="Goodwin L."/>
            <person name="Pitluck S."/>
            <person name="Peters L."/>
            <person name="Ovchinnikova G."/>
            <person name="Lu M."/>
            <person name="Kyrpides N."/>
            <person name="Mavromatis K."/>
            <person name="Ivanova N."/>
            <person name="Brettin T."/>
            <person name="Detter J.C."/>
            <person name="Han C."/>
            <person name="Larimer F."/>
            <person name="Land M."/>
            <person name="Hauser L."/>
            <person name="Markowitz V."/>
            <person name="Cheng J.-F."/>
            <person name="Hugenholtz P."/>
            <person name="Woyke T."/>
            <person name="Wu D."/>
            <person name="Spring S."/>
            <person name="Schroeder M."/>
            <person name="Kopitz M."/>
            <person name="Brambilla E."/>
            <person name="Klenk H.-P."/>
            <person name="Eisen J.A."/>
        </authorList>
    </citation>
    <scope>NUCLEOTIDE SEQUENCE</scope>
    <source>
        <strain evidence="2">DSM 3403</strain>
    </source>
</reference>
<dbReference type="InterPro" id="IPR029058">
    <property type="entry name" value="AB_hydrolase_fold"/>
</dbReference>
<organism evidence="2 3">
    <name type="scientific">Solitalea canadensis (strain ATCC 29591 / DSM 3403 / JCM 21819 / LMG 8368 / NBRC 15130 / NCIMB 12057 / USAM 9D)</name>
    <name type="common">Flexibacter canadensis</name>
    <dbReference type="NCBI Taxonomy" id="929556"/>
    <lineage>
        <taxon>Bacteria</taxon>
        <taxon>Pseudomonadati</taxon>
        <taxon>Bacteroidota</taxon>
        <taxon>Sphingobacteriia</taxon>
        <taxon>Sphingobacteriales</taxon>
        <taxon>Sphingobacteriaceae</taxon>
        <taxon>Solitalea</taxon>
    </lineage>
</organism>
<keyword evidence="3" id="KW-1185">Reference proteome</keyword>
<evidence type="ECO:0000313" key="3">
    <source>
        <dbReference type="Proteomes" id="UP000007590"/>
    </source>
</evidence>
<sequence>MFQILKKLKQYIPALIVLMLISFSSAAQSAFSDKLASMHQISLKNDVVLTFDEPQKIDKKKVTKVIIYALPNGNTTAWTFGKKLNEGEDWHFNIQHIGAQTEFIRSTDTLSNYIIVYVENELKSWPAWRKQNAEGNAQIKEMVEYVFKKYEIYKPQITLSGHSGGGSFVFGYINSTNEIPSYINRIGFLDATYGYETEMHSSKLKTWLRKKSNFLQVISYNDSVVVYNGKPLVSPTGGTWYRSKLIAKDLGLVESESDSTIYYNRENGKNAEVLLLKNPSAAIFHTVLVEKNGFIHMVLNGTGYGIKKYEFWANRAYEKYIL</sequence>
<dbReference type="AlphaFoldDB" id="H8KV94"/>
<feature type="chain" id="PRO_5003613222" description="Esterase" evidence="1">
    <location>
        <begin position="30"/>
        <end position="322"/>
    </location>
</feature>
<dbReference type="HOGENOM" id="CLU_825511_0_0_10"/>
<feature type="signal peptide" evidence="1">
    <location>
        <begin position="1"/>
        <end position="29"/>
    </location>
</feature>
<dbReference type="SUPFAM" id="SSF53474">
    <property type="entry name" value="alpha/beta-Hydrolases"/>
    <property type="match status" value="1"/>
</dbReference>
<dbReference type="Proteomes" id="UP000007590">
    <property type="component" value="Chromosome"/>
</dbReference>
<evidence type="ECO:0000313" key="2">
    <source>
        <dbReference type="EMBL" id="AFD06152.1"/>
    </source>
</evidence>
<evidence type="ECO:0008006" key="4">
    <source>
        <dbReference type="Google" id="ProtNLM"/>
    </source>
</evidence>
<keyword evidence="1" id="KW-0732">Signal</keyword>
<gene>
    <name evidence="2" type="ordered locus">Solca_1044</name>
</gene>
<dbReference type="Gene3D" id="3.40.50.1820">
    <property type="entry name" value="alpha/beta hydrolase"/>
    <property type="match status" value="1"/>
</dbReference>
<dbReference type="STRING" id="929556.Solca_1044"/>